<sequence length="491" mass="52833">MFVGMCFPSVSRTTAYFAPNPREPYVFYATTRFSVFMSNSKLGTTSLNEPAPNLFWLPSPDLSGREYLKGILQLVTVSSGQSQDATPIVRQQLNVAVPPLSGLGTGAYFIHSAPPLGSSATGSQDAHAKAVLRTEYLYIAINPNMHCTLARQQNFHTAVTPRPSYPVAPDQAPSTEYYAKCAQDSDDDMFAKRRTRPQQVQCDPLPGPTRASSESIQSFSPCVSSPIGEIESNMQVSQVASSCHSINSSAQVAQVSSQQSASLSRPWQESNEAVQALSYTASASVAETKCSTTPSVQLASVESVCPMAQSSSIPIDDAQDDLGETRLSRIEVVNCGTQTQDISYATPEARAAAWTTEGNGSLISRESRTEIVQSSHGCRCSQATQCDMGLAAPAVQDDGMMFTDIRNQAEIPQMLRCASQDSEQFQENTLPVLVSADASPVLVRMESSPCYERPMHMAESAVRILTPTVTSSSHNLVPTVPSVVDDEVGLE</sequence>
<protein>
    <submittedName>
        <fullName evidence="2">Uncharacterized protein</fullName>
    </submittedName>
</protein>
<comment type="caution">
    <text evidence="2">The sequence shown here is derived from an EMBL/GenBank/DDBJ whole genome shotgun (WGS) entry which is preliminary data.</text>
</comment>
<dbReference type="AlphaFoldDB" id="A0A1Y2HTA4"/>
<evidence type="ECO:0000313" key="2">
    <source>
        <dbReference type="EMBL" id="ORZ37828.1"/>
    </source>
</evidence>
<reference evidence="2 3" key="1">
    <citation type="submission" date="2016-07" db="EMBL/GenBank/DDBJ databases">
        <title>Pervasive Adenine N6-methylation of Active Genes in Fungi.</title>
        <authorList>
            <consortium name="DOE Joint Genome Institute"/>
            <person name="Mondo S.J."/>
            <person name="Dannebaum R.O."/>
            <person name="Kuo R.C."/>
            <person name="Labutti K."/>
            <person name="Haridas S."/>
            <person name="Kuo A."/>
            <person name="Salamov A."/>
            <person name="Ahrendt S.R."/>
            <person name="Lipzen A."/>
            <person name="Sullivan W."/>
            <person name="Andreopoulos W.B."/>
            <person name="Clum A."/>
            <person name="Lindquist E."/>
            <person name="Daum C."/>
            <person name="Ramamoorthy G.K."/>
            <person name="Gryganskyi A."/>
            <person name="Culley D."/>
            <person name="Magnuson J.K."/>
            <person name="James T.Y."/>
            <person name="O'Malley M.A."/>
            <person name="Stajich J.E."/>
            <person name="Spatafora J.W."/>
            <person name="Visel A."/>
            <person name="Grigoriev I.V."/>
        </authorList>
    </citation>
    <scope>NUCLEOTIDE SEQUENCE [LARGE SCALE GENOMIC DNA]</scope>
    <source>
        <strain evidence="2 3">PL171</strain>
    </source>
</reference>
<organism evidence="2 3">
    <name type="scientific">Catenaria anguillulae PL171</name>
    <dbReference type="NCBI Taxonomy" id="765915"/>
    <lineage>
        <taxon>Eukaryota</taxon>
        <taxon>Fungi</taxon>
        <taxon>Fungi incertae sedis</taxon>
        <taxon>Blastocladiomycota</taxon>
        <taxon>Blastocladiomycetes</taxon>
        <taxon>Blastocladiales</taxon>
        <taxon>Catenariaceae</taxon>
        <taxon>Catenaria</taxon>
    </lineage>
</organism>
<proteinExistence type="predicted"/>
<accession>A0A1Y2HTA4</accession>
<gene>
    <name evidence="2" type="ORF">BCR44DRAFT_59201</name>
</gene>
<evidence type="ECO:0000256" key="1">
    <source>
        <dbReference type="SAM" id="MobiDB-lite"/>
    </source>
</evidence>
<name>A0A1Y2HTA4_9FUNG</name>
<feature type="region of interest" description="Disordered" evidence="1">
    <location>
        <begin position="196"/>
        <end position="216"/>
    </location>
</feature>
<keyword evidence="3" id="KW-1185">Reference proteome</keyword>
<dbReference type="EMBL" id="MCFL01000011">
    <property type="protein sequence ID" value="ORZ37828.1"/>
    <property type="molecule type" value="Genomic_DNA"/>
</dbReference>
<evidence type="ECO:0000313" key="3">
    <source>
        <dbReference type="Proteomes" id="UP000193411"/>
    </source>
</evidence>
<dbReference type="Proteomes" id="UP000193411">
    <property type="component" value="Unassembled WGS sequence"/>
</dbReference>